<sequence>MTGKETLWFYATLKGIRQANMKLLIYEFLKTFRLRHLANVPTKNYGVAEKRRLSLATAMIGNPDILVLDDASSGMDAKSMEFFKGILSSLIRQGKTVVITSNNIEEYSSIANRVA</sequence>
<dbReference type="AlphaFoldDB" id="A0AAV2H686"/>
<dbReference type="GO" id="GO:0005319">
    <property type="term" value="F:lipid transporter activity"/>
    <property type="evidence" value="ECO:0007669"/>
    <property type="project" value="TreeGrafter"/>
</dbReference>
<dbReference type="InterPro" id="IPR027417">
    <property type="entry name" value="P-loop_NTPase"/>
</dbReference>
<dbReference type="GO" id="GO:0140359">
    <property type="term" value="F:ABC-type transporter activity"/>
    <property type="evidence" value="ECO:0007669"/>
    <property type="project" value="InterPro"/>
</dbReference>
<name>A0AAV2H686_LYMST</name>
<keyword evidence="4" id="KW-1185">Reference proteome</keyword>
<organism evidence="3 4">
    <name type="scientific">Lymnaea stagnalis</name>
    <name type="common">Great pond snail</name>
    <name type="synonym">Helix stagnalis</name>
    <dbReference type="NCBI Taxonomy" id="6523"/>
    <lineage>
        <taxon>Eukaryota</taxon>
        <taxon>Metazoa</taxon>
        <taxon>Spiralia</taxon>
        <taxon>Lophotrochozoa</taxon>
        <taxon>Mollusca</taxon>
        <taxon>Gastropoda</taxon>
        <taxon>Heterobranchia</taxon>
        <taxon>Euthyneura</taxon>
        <taxon>Panpulmonata</taxon>
        <taxon>Hygrophila</taxon>
        <taxon>Lymnaeoidea</taxon>
        <taxon>Lymnaeidae</taxon>
        <taxon>Lymnaea</taxon>
    </lineage>
</organism>
<dbReference type="EMBL" id="CAXITT010000042">
    <property type="protein sequence ID" value="CAL1529083.1"/>
    <property type="molecule type" value="Genomic_DNA"/>
</dbReference>
<dbReference type="InterPro" id="IPR026082">
    <property type="entry name" value="ABCA"/>
</dbReference>
<dbReference type="GO" id="GO:0016020">
    <property type="term" value="C:membrane"/>
    <property type="evidence" value="ECO:0007669"/>
    <property type="project" value="InterPro"/>
</dbReference>
<reference evidence="3 4" key="1">
    <citation type="submission" date="2024-04" db="EMBL/GenBank/DDBJ databases">
        <authorList>
            <consortium name="Genoscope - CEA"/>
            <person name="William W."/>
        </authorList>
    </citation>
    <scope>NUCLEOTIDE SEQUENCE [LARGE SCALE GENOMIC DNA]</scope>
</reference>
<accession>A0AAV2H686</accession>
<proteinExistence type="predicted"/>
<evidence type="ECO:0008006" key="5">
    <source>
        <dbReference type="Google" id="ProtNLM"/>
    </source>
</evidence>
<dbReference type="PANTHER" id="PTHR19229:SF36">
    <property type="entry name" value="ATP-BINDING CASSETTE SUB-FAMILY A MEMBER 2"/>
    <property type="match status" value="1"/>
</dbReference>
<keyword evidence="1" id="KW-0813">Transport</keyword>
<evidence type="ECO:0000313" key="4">
    <source>
        <dbReference type="Proteomes" id="UP001497497"/>
    </source>
</evidence>
<evidence type="ECO:0000256" key="2">
    <source>
        <dbReference type="ARBA" id="ARBA00022737"/>
    </source>
</evidence>
<evidence type="ECO:0000256" key="1">
    <source>
        <dbReference type="ARBA" id="ARBA00022448"/>
    </source>
</evidence>
<comment type="caution">
    <text evidence="3">The sequence shown here is derived from an EMBL/GenBank/DDBJ whole genome shotgun (WGS) entry which is preliminary data.</text>
</comment>
<dbReference type="Gene3D" id="3.40.50.300">
    <property type="entry name" value="P-loop containing nucleotide triphosphate hydrolases"/>
    <property type="match status" value="1"/>
</dbReference>
<dbReference type="PANTHER" id="PTHR19229">
    <property type="entry name" value="ATP-BINDING CASSETTE TRANSPORTER SUBFAMILY A ABCA"/>
    <property type="match status" value="1"/>
</dbReference>
<feature type="non-terminal residue" evidence="3">
    <location>
        <position position="115"/>
    </location>
</feature>
<dbReference type="Proteomes" id="UP001497497">
    <property type="component" value="Unassembled WGS sequence"/>
</dbReference>
<protein>
    <recommendedName>
        <fullName evidence="5">ABC transporter domain-containing protein</fullName>
    </recommendedName>
</protein>
<dbReference type="SUPFAM" id="SSF52540">
    <property type="entry name" value="P-loop containing nucleoside triphosphate hydrolases"/>
    <property type="match status" value="1"/>
</dbReference>
<gene>
    <name evidence="3" type="ORF">GSLYS_00003238001</name>
</gene>
<evidence type="ECO:0000313" key="3">
    <source>
        <dbReference type="EMBL" id="CAL1529083.1"/>
    </source>
</evidence>
<keyword evidence="2" id="KW-0677">Repeat</keyword>